<accession>A0A6P1W843</accession>
<dbReference type="AlphaFoldDB" id="A0A6P1W843"/>
<dbReference type="KEGG" id="senf:GJR95_36655"/>
<evidence type="ECO:0000313" key="2">
    <source>
        <dbReference type="EMBL" id="QHW00218.1"/>
    </source>
</evidence>
<dbReference type="Proteomes" id="UP000464577">
    <property type="component" value="Chromosome"/>
</dbReference>
<gene>
    <name evidence="2" type="ORF">GJR95_36655</name>
</gene>
<dbReference type="SUPFAM" id="SSF56601">
    <property type="entry name" value="beta-lactamase/transpeptidase-like"/>
    <property type="match status" value="1"/>
</dbReference>
<proteinExistence type="predicted"/>
<keyword evidence="3" id="KW-1185">Reference proteome</keyword>
<dbReference type="InterPro" id="IPR001466">
    <property type="entry name" value="Beta-lactam-related"/>
</dbReference>
<dbReference type="GO" id="GO:0016787">
    <property type="term" value="F:hydrolase activity"/>
    <property type="evidence" value="ECO:0007669"/>
    <property type="project" value="UniProtKB-KW"/>
</dbReference>
<evidence type="ECO:0000259" key="1">
    <source>
        <dbReference type="Pfam" id="PF00144"/>
    </source>
</evidence>
<reference evidence="2 3" key="1">
    <citation type="submission" date="2019-11" db="EMBL/GenBank/DDBJ databases">
        <title>Spirosoma endbachense sp. nov., isolated from a natural salt meadow.</title>
        <authorList>
            <person name="Rojas J."/>
            <person name="Ambika Manirajan B."/>
            <person name="Ratering S."/>
            <person name="Suarez C."/>
            <person name="Geissler-Plaum R."/>
            <person name="Schnell S."/>
        </authorList>
    </citation>
    <scope>NUCLEOTIDE SEQUENCE [LARGE SCALE GENOMIC DNA]</scope>
    <source>
        <strain evidence="2 3">I-24</strain>
    </source>
</reference>
<organism evidence="2 3">
    <name type="scientific">Spirosoma endbachense</name>
    <dbReference type="NCBI Taxonomy" id="2666025"/>
    <lineage>
        <taxon>Bacteria</taxon>
        <taxon>Pseudomonadati</taxon>
        <taxon>Bacteroidota</taxon>
        <taxon>Cytophagia</taxon>
        <taxon>Cytophagales</taxon>
        <taxon>Cytophagaceae</taxon>
        <taxon>Spirosoma</taxon>
    </lineage>
</organism>
<dbReference type="Pfam" id="PF00144">
    <property type="entry name" value="Beta-lactamase"/>
    <property type="match status" value="1"/>
</dbReference>
<keyword evidence="2" id="KW-0378">Hydrolase</keyword>
<sequence length="469" mass="52002">MVLKTLLILAVNLTLVLPVFCQSFGVLPDSTVLALRKGVAGFQSRYHSPSVVLAIVHEDQIIFGEASGYLDMAQKVPASLDAQYSIQSLTKVFTATMFMQLIQQRKLRLDDPVKKYVPEFKADGQAHDQAATTLLQLATHTSGLPRNSPADIQFTKQIDRWILAASPEKAIEAAPKKAFLQSLASIPKEYPDYQLLSYGNRHYSNLGYSLLGIALERAAKTDYAAYIIKNICQPLHMNNSAFYAESPARNGVAKGYFYDEPTQDYRQVPVFKPNSAVPAAGLYTSARDLAKFISFQFQTNSANADQVLSQKNRAMMQAFNIGWKPAYPYLVHEGAMLGYRCELVLNPDLKIGWVVLTNTTDFDFSRINTYISGLIQPVFSPKPVSDLAKFTGTYQLAGGSDSLRIWLKEGRLYSSYLAGVLPESPLEAMGNTHFRGSGKGGYSINYEFIATSISDSTILNMGQLMWVKR</sequence>
<protein>
    <submittedName>
        <fullName evidence="2">Serine hydrolase</fullName>
    </submittedName>
</protein>
<dbReference type="PANTHER" id="PTHR46825:SF9">
    <property type="entry name" value="BETA-LACTAMASE-RELATED DOMAIN-CONTAINING PROTEIN"/>
    <property type="match status" value="1"/>
</dbReference>
<dbReference type="InterPro" id="IPR050491">
    <property type="entry name" value="AmpC-like"/>
</dbReference>
<feature type="domain" description="Beta-lactamase-related" evidence="1">
    <location>
        <begin position="39"/>
        <end position="365"/>
    </location>
</feature>
<name>A0A6P1W843_9BACT</name>
<dbReference type="InterPro" id="IPR012338">
    <property type="entry name" value="Beta-lactam/transpept-like"/>
</dbReference>
<dbReference type="Gene3D" id="3.40.710.10">
    <property type="entry name" value="DD-peptidase/beta-lactamase superfamily"/>
    <property type="match status" value="1"/>
</dbReference>
<evidence type="ECO:0000313" key="3">
    <source>
        <dbReference type="Proteomes" id="UP000464577"/>
    </source>
</evidence>
<dbReference type="EMBL" id="CP045997">
    <property type="protein sequence ID" value="QHW00218.1"/>
    <property type="molecule type" value="Genomic_DNA"/>
</dbReference>
<dbReference type="PANTHER" id="PTHR46825">
    <property type="entry name" value="D-ALANYL-D-ALANINE-CARBOXYPEPTIDASE/ENDOPEPTIDASE AMPH"/>
    <property type="match status" value="1"/>
</dbReference>